<evidence type="ECO:0000313" key="3">
    <source>
        <dbReference type="EMBL" id="GMF24637.1"/>
    </source>
</evidence>
<dbReference type="InterPro" id="IPR013083">
    <property type="entry name" value="Znf_RING/FYVE/PHD"/>
</dbReference>
<reference evidence="3" key="1">
    <citation type="submission" date="2023-04" db="EMBL/GenBank/DDBJ databases">
        <title>Phytophthora lilii NBRC 32176.</title>
        <authorList>
            <person name="Ichikawa N."/>
            <person name="Sato H."/>
            <person name="Tonouchi N."/>
        </authorList>
    </citation>
    <scope>NUCLEOTIDE SEQUENCE</scope>
    <source>
        <strain evidence="3">NBRC 32176</strain>
    </source>
</reference>
<dbReference type="Proteomes" id="UP001165083">
    <property type="component" value="Unassembled WGS sequence"/>
</dbReference>
<dbReference type="Gene3D" id="3.30.40.10">
    <property type="entry name" value="Zinc/RING finger domain, C3HC4 (zinc finger)"/>
    <property type="match status" value="1"/>
</dbReference>
<feature type="compositionally biased region" description="Basic residues" evidence="1">
    <location>
        <begin position="149"/>
        <end position="167"/>
    </location>
</feature>
<protein>
    <submittedName>
        <fullName evidence="3">Unnamed protein product</fullName>
    </submittedName>
</protein>
<gene>
    <name evidence="3" type="ORF">Plil01_001011700</name>
</gene>
<dbReference type="OrthoDB" id="24645at2759"/>
<dbReference type="Pfam" id="PF21202">
    <property type="entry name" value="SLX1_C"/>
    <property type="match status" value="1"/>
</dbReference>
<dbReference type="PANTHER" id="PTHR20208:SF13">
    <property type="entry name" value="STRUCTURE-SPECIFIC ENDONUCLEASE SUBUNIT SLX1"/>
    <property type="match status" value="1"/>
</dbReference>
<evidence type="ECO:0000256" key="1">
    <source>
        <dbReference type="SAM" id="MobiDB-lite"/>
    </source>
</evidence>
<dbReference type="InterPro" id="IPR050381">
    <property type="entry name" value="SLX1_endonuclease"/>
</dbReference>
<sequence length="269" mass="30179">MLEMVNLEPFKGLNLTVSFTTDEMHDIARALGARYSAANCETRALDTFAGVELENASTTISICFICECELYPEQEMESESEKSFEQVVGCYHEDCEMWCHTSCLVDHFRSTKDLDSVEEQGPNLSGECPQCEQVVQWPLLTQHHGSNRDKRKRTKSGKSNQTKKKVRAVCSQTESNEDKGSEDLLEERSTNENAVRKRGNENGGDSISIDSASSYNSDGWFEDDVDDTSMDLESMETDHAWEKSAPNILDVEIPTRSANDMGTIDLTED</sequence>
<keyword evidence="4" id="KW-1185">Reference proteome</keyword>
<feature type="compositionally biased region" description="Low complexity" evidence="1">
    <location>
        <begin position="203"/>
        <end position="219"/>
    </location>
</feature>
<feature type="compositionally biased region" description="Basic and acidic residues" evidence="1">
    <location>
        <begin position="176"/>
        <end position="200"/>
    </location>
</feature>
<evidence type="ECO:0000313" key="4">
    <source>
        <dbReference type="Proteomes" id="UP001165083"/>
    </source>
</evidence>
<comment type="caution">
    <text evidence="3">The sequence shown here is derived from an EMBL/GenBank/DDBJ whole genome shotgun (WGS) entry which is preliminary data.</text>
</comment>
<feature type="region of interest" description="Disordered" evidence="1">
    <location>
        <begin position="142"/>
        <end position="226"/>
    </location>
</feature>
<evidence type="ECO:0000259" key="2">
    <source>
        <dbReference type="Pfam" id="PF21202"/>
    </source>
</evidence>
<accession>A0A9W6U3F4</accession>
<name>A0A9W6U3F4_9STRA</name>
<dbReference type="EMBL" id="BSXW01000524">
    <property type="protein sequence ID" value="GMF24637.1"/>
    <property type="molecule type" value="Genomic_DNA"/>
</dbReference>
<feature type="domain" description="Structure-specific endonuclease subunit SLX1 C-terminal" evidence="2">
    <location>
        <begin position="80"/>
        <end position="140"/>
    </location>
</feature>
<organism evidence="3 4">
    <name type="scientific">Phytophthora lilii</name>
    <dbReference type="NCBI Taxonomy" id="2077276"/>
    <lineage>
        <taxon>Eukaryota</taxon>
        <taxon>Sar</taxon>
        <taxon>Stramenopiles</taxon>
        <taxon>Oomycota</taxon>
        <taxon>Peronosporomycetes</taxon>
        <taxon>Peronosporales</taxon>
        <taxon>Peronosporaceae</taxon>
        <taxon>Phytophthora</taxon>
    </lineage>
</organism>
<dbReference type="AlphaFoldDB" id="A0A9W6U3F4"/>
<proteinExistence type="predicted"/>
<dbReference type="PANTHER" id="PTHR20208">
    <property type="entry name" value="STRUCTURE-SPECIFIC ENDONUCLEASE SUBUNIT SLX1"/>
    <property type="match status" value="1"/>
</dbReference>
<dbReference type="InterPro" id="IPR048749">
    <property type="entry name" value="SLX1_C"/>
</dbReference>